<organism evidence="1 2">
    <name type="scientific">Trifolium pratense</name>
    <name type="common">Red clover</name>
    <dbReference type="NCBI Taxonomy" id="57577"/>
    <lineage>
        <taxon>Eukaryota</taxon>
        <taxon>Viridiplantae</taxon>
        <taxon>Streptophyta</taxon>
        <taxon>Embryophyta</taxon>
        <taxon>Tracheophyta</taxon>
        <taxon>Spermatophyta</taxon>
        <taxon>Magnoliopsida</taxon>
        <taxon>eudicotyledons</taxon>
        <taxon>Gunneridae</taxon>
        <taxon>Pentapetalae</taxon>
        <taxon>rosids</taxon>
        <taxon>fabids</taxon>
        <taxon>Fabales</taxon>
        <taxon>Fabaceae</taxon>
        <taxon>Papilionoideae</taxon>
        <taxon>50 kb inversion clade</taxon>
        <taxon>NPAAA clade</taxon>
        <taxon>Hologalegina</taxon>
        <taxon>IRL clade</taxon>
        <taxon>Trifolieae</taxon>
        <taxon>Trifolium</taxon>
    </lineage>
</organism>
<dbReference type="SUPFAM" id="SSF51197">
    <property type="entry name" value="Clavaminate synthase-like"/>
    <property type="match status" value="1"/>
</dbReference>
<accession>A0A2K3KRP7</accession>
<gene>
    <name evidence="1" type="ORF">L195_g056449</name>
</gene>
<reference evidence="1 2" key="1">
    <citation type="journal article" date="2014" name="Am. J. Bot.">
        <title>Genome assembly and annotation for red clover (Trifolium pratense; Fabaceae).</title>
        <authorList>
            <person name="Istvanek J."/>
            <person name="Jaros M."/>
            <person name="Krenek A."/>
            <person name="Repkova J."/>
        </authorList>
    </citation>
    <scope>NUCLEOTIDE SEQUENCE [LARGE SCALE GENOMIC DNA]</scope>
    <source>
        <strain evidence="2">cv. Tatra</strain>
        <tissue evidence="1">Young leaves</tissue>
    </source>
</reference>
<dbReference type="InterPro" id="IPR027443">
    <property type="entry name" value="IPNS-like_sf"/>
</dbReference>
<comment type="caution">
    <text evidence="1">The sequence shown here is derived from an EMBL/GenBank/DDBJ whole genome shotgun (WGS) entry which is preliminary data.</text>
</comment>
<name>A0A2K3KRP7_TRIPR</name>
<dbReference type="GO" id="GO:0051213">
    <property type="term" value="F:dioxygenase activity"/>
    <property type="evidence" value="ECO:0007669"/>
    <property type="project" value="UniProtKB-KW"/>
</dbReference>
<dbReference type="Proteomes" id="UP000236291">
    <property type="component" value="Unassembled WGS sequence"/>
</dbReference>
<protein>
    <submittedName>
        <fullName evidence="1">Hyoscyamine 6-dioxygenase-like protein</fullName>
    </submittedName>
</protein>
<proteinExistence type="predicted"/>
<keyword evidence="1" id="KW-0223">Dioxygenase</keyword>
<sequence>GCEHGVAKELMEETLRIFKEFHAMPPNEKVSESSKDPNGSCKLYTSSGRNVEDVAKYLKD</sequence>
<dbReference type="Gene3D" id="2.60.120.330">
    <property type="entry name" value="B-lactam Antibiotic, Isopenicillin N Synthase, Chain"/>
    <property type="match status" value="1"/>
</dbReference>
<reference evidence="1 2" key="2">
    <citation type="journal article" date="2017" name="Front. Plant Sci.">
        <title>Gene Classification and Mining of Molecular Markers Useful in Red Clover (Trifolium pratense) Breeding.</title>
        <authorList>
            <person name="Istvanek J."/>
            <person name="Dluhosova J."/>
            <person name="Dluhos P."/>
            <person name="Patkova L."/>
            <person name="Nedelnik J."/>
            <person name="Repkova J."/>
        </authorList>
    </citation>
    <scope>NUCLEOTIDE SEQUENCE [LARGE SCALE GENOMIC DNA]</scope>
    <source>
        <strain evidence="2">cv. Tatra</strain>
        <tissue evidence="1">Young leaves</tissue>
    </source>
</reference>
<feature type="non-terminal residue" evidence="1">
    <location>
        <position position="1"/>
    </location>
</feature>
<keyword evidence="1" id="KW-0560">Oxidoreductase</keyword>
<dbReference type="AlphaFoldDB" id="A0A2K3KRP7"/>
<evidence type="ECO:0000313" key="1">
    <source>
        <dbReference type="EMBL" id="PNX68956.1"/>
    </source>
</evidence>
<dbReference type="EMBL" id="ASHM01107016">
    <property type="protein sequence ID" value="PNX68956.1"/>
    <property type="molecule type" value="Genomic_DNA"/>
</dbReference>
<evidence type="ECO:0000313" key="2">
    <source>
        <dbReference type="Proteomes" id="UP000236291"/>
    </source>
</evidence>